<dbReference type="STRING" id="665126.ABB55_08965"/>
<dbReference type="InterPro" id="IPR008792">
    <property type="entry name" value="PQQD"/>
</dbReference>
<dbReference type="UniPathway" id="UPA00539"/>
<accession>A0A0P6W013</accession>
<evidence type="ECO:0000256" key="1">
    <source>
        <dbReference type="ARBA" id="ARBA00004886"/>
    </source>
</evidence>
<evidence type="ECO:0000256" key="2">
    <source>
        <dbReference type="ARBA" id="ARBA00011741"/>
    </source>
</evidence>
<dbReference type="GO" id="GO:0018189">
    <property type="term" value="P:pyrroloquinoline quinone biosynthetic process"/>
    <property type="evidence" value="ECO:0007669"/>
    <property type="project" value="UniProtKB-UniPathway"/>
</dbReference>
<evidence type="ECO:0000256" key="3">
    <source>
        <dbReference type="ARBA" id="ARBA00022905"/>
    </source>
</evidence>
<keyword evidence="5" id="KW-1185">Reference proteome</keyword>
<dbReference type="Pfam" id="PF05402">
    <property type="entry name" value="PqqD"/>
    <property type="match status" value="1"/>
</dbReference>
<protein>
    <submittedName>
        <fullName evidence="4">Pyrroloquinoline quinone biosynthesis protein PqqD</fullName>
    </submittedName>
</protein>
<evidence type="ECO:0000313" key="5">
    <source>
        <dbReference type="Proteomes" id="UP000048984"/>
    </source>
</evidence>
<dbReference type="InterPro" id="IPR022479">
    <property type="entry name" value="PqqD_bac"/>
</dbReference>
<evidence type="ECO:0000313" key="4">
    <source>
        <dbReference type="EMBL" id="KPL52343.1"/>
    </source>
</evidence>
<dbReference type="EMBL" id="LJYW01000001">
    <property type="protein sequence ID" value="KPL52343.1"/>
    <property type="molecule type" value="Genomic_DNA"/>
</dbReference>
<reference evidence="4 5" key="2">
    <citation type="submission" date="2015-10" db="EMBL/GenBank/DDBJ databases">
        <title>Draft Genome Sequence of Prosthecomicrobium hirschii ATCC 27832.</title>
        <authorList>
            <person name="Daniel J."/>
            <person name="Givan S.A."/>
            <person name="Brun Y.V."/>
            <person name="Brown P.J."/>
        </authorList>
    </citation>
    <scope>NUCLEOTIDE SEQUENCE [LARGE SCALE GENOMIC DNA]</scope>
    <source>
        <strain evidence="4 5">16</strain>
    </source>
</reference>
<dbReference type="AlphaFoldDB" id="A0A0P6W013"/>
<comment type="pathway">
    <text evidence="1">Cofactor biosynthesis; pyrroloquinoline quinone biosynthesis.</text>
</comment>
<gene>
    <name evidence="4" type="ORF">ABB55_08965</name>
</gene>
<keyword evidence="3" id="KW-0884">PQQ biosynthesis</keyword>
<dbReference type="Proteomes" id="UP000048984">
    <property type="component" value="Unassembled WGS sequence"/>
</dbReference>
<proteinExistence type="predicted"/>
<organism evidence="4 5">
    <name type="scientific">Prosthecodimorpha hirschii</name>
    <dbReference type="NCBI Taxonomy" id="665126"/>
    <lineage>
        <taxon>Bacteria</taxon>
        <taxon>Pseudomonadati</taxon>
        <taxon>Pseudomonadota</taxon>
        <taxon>Alphaproteobacteria</taxon>
        <taxon>Hyphomicrobiales</taxon>
        <taxon>Ancalomicrobiaceae</taxon>
        <taxon>Prosthecodimorpha</taxon>
    </lineage>
</organism>
<dbReference type="GO" id="GO:0048038">
    <property type="term" value="F:quinone binding"/>
    <property type="evidence" value="ECO:0007669"/>
    <property type="project" value="InterPro"/>
</dbReference>
<comment type="caution">
    <text evidence="4">The sequence shown here is derived from an EMBL/GenBank/DDBJ whole genome shotgun (WGS) entry which is preliminary data.</text>
</comment>
<sequence length="94" mass="10252">MKADAATDEAVPRLPRGVKLRFDQVRNSWMLLAPERAFQIDEAAAGILKLCDGERTLATVIAETAAAYNEAPSVVDADIRAMLVDLANKRVLEL</sequence>
<comment type="subunit">
    <text evidence="2">Monomer. Interacts with PqqE.</text>
</comment>
<dbReference type="InterPro" id="IPR041881">
    <property type="entry name" value="PqqD_sf"/>
</dbReference>
<dbReference type="NCBIfam" id="TIGR03859">
    <property type="entry name" value="PQQ_PqqD"/>
    <property type="match status" value="1"/>
</dbReference>
<reference evidence="4 5" key="1">
    <citation type="submission" date="2015-09" db="EMBL/GenBank/DDBJ databases">
        <authorList>
            <person name="Jackson K.R."/>
            <person name="Lunt B.L."/>
            <person name="Fisher J.N.B."/>
            <person name="Gardner A.V."/>
            <person name="Bailey M.E."/>
            <person name="Deus L.M."/>
            <person name="Earl A.S."/>
            <person name="Gibby P.D."/>
            <person name="Hartmann K.A."/>
            <person name="Liu J.E."/>
            <person name="Manci A.M."/>
            <person name="Nielsen D.A."/>
            <person name="Solomon M.B."/>
            <person name="Breakwell D.P."/>
            <person name="Burnett S.H."/>
            <person name="Grose J.H."/>
        </authorList>
    </citation>
    <scope>NUCLEOTIDE SEQUENCE [LARGE SCALE GENOMIC DNA]</scope>
    <source>
        <strain evidence="4 5">16</strain>
    </source>
</reference>
<dbReference type="Gene3D" id="1.10.10.1150">
    <property type="entry name" value="Coenzyme PQQ synthesis protein D (PqqD)"/>
    <property type="match status" value="1"/>
</dbReference>
<name>A0A0P6W013_9HYPH</name>